<keyword evidence="4" id="KW-1185">Reference proteome</keyword>
<feature type="region of interest" description="Disordered" evidence="1">
    <location>
        <begin position="154"/>
        <end position="230"/>
    </location>
</feature>
<organism evidence="3 4">
    <name type="scientific">Polarella glacialis</name>
    <name type="common">Dinoflagellate</name>
    <dbReference type="NCBI Taxonomy" id="89957"/>
    <lineage>
        <taxon>Eukaryota</taxon>
        <taxon>Sar</taxon>
        <taxon>Alveolata</taxon>
        <taxon>Dinophyceae</taxon>
        <taxon>Suessiales</taxon>
        <taxon>Suessiaceae</taxon>
        <taxon>Polarella</taxon>
    </lineage>
</organism>
<evidence type="ECO:0000256" key="1">
    <source>
        <dbReference type="SAM" id="MobiDB-lite"/>
    </source>
</evidence>
<dbReference type="Proteomes" id="UP000654075">
    <property type="component" value="Unassembled WGS sequence"/>
</dbReference>
<reference evidence="3" key="1">
    <citation type="submission" date="2021-02" db="EMBL/GenBank/DDBJ databases">
        <authorList>
            <person name="Dougan E. K."/>
            <person name="Rhodes N."/>
            <person name="Thang M."/>
            <person name="Chan C."/>
        </authorList>
    </citation>
    <scope>NUCLEOTIDE SEQUENCE</scope>
</reference>
<comment type="caution">
    <text evidence="3">The sequence shown here is derived from an EMBL/GenBank/DDBJ whole genome shotgun (WGS) entry which is preliminary data.</text>
</comment>
<protein>
    <submittedName>
        <fullName evidence="3">Uncharacterized protein</fullName>
    </submittedName>
</protein>
<sequence length="395" mass="43483">MQAHIQGIRLKSYFLVVVAVAVVVAEELVVEPPSAVSVFGQSAEMVFPHGVYAGWCCSDVASRVSYNEVLVKEPYLSSRDAKEDTHVSVDVAAHQAPTLLSRNSRAQEANALMKKEVSEQVLEEEPGMLLAKLRQERPEMLLAKEDLGKSIQSIRRGTHKLSTTSTTCTTSRSTAVGTSETWLSSSDRDPDLGKQDSDGWPSPAATNLAPPTSSGDEVLPPRKPSPGRNFRRTLSRRFTQKIAFLRRGTTLCAASKRLPAASAPASLPLHTCRIQATMAEVYEAVQDHQRCPLRKFLRDAAGAYDFHDTQWQACKSISDTQVRKVSYMVPVPNDIPSIARKLIHIPEQISGTSVWRLRMDENELVLLQQGHSEDLPYGDRFKALAIVVVVVVVDG</sequence>
<evidence type="ECO:0000313" key="3">
    <source>
        <dbReference type="EMBL" id="CAE8619211.1"/>
    </source>
</evidence>
<accession>A0A813FXJ2</accession>
<evidence type="ECO:0000256" key="2">
    <source>
        <dbReference type="SAM" id="Phobius"/>
    </source>
</evidence>
<gene>
    <name evidence="3" type="ORF">PGLA1383_LOCUS36804</name>
</gene>
<proteinExistence type="predicted"/>
<name>A0A813FXJ2_POLGL</name>
<keyword evidence="2" id="KW-0812">Transmembrane</keyword>
<feature type="compositionally biased region" description="Polar residues" evidence="1">
    <location>
        <begin position="175"/>
        <end position="185"/>
    </location>
</feature>
<keyword evidence="2" id="KW-1133">Transmembrane helix</keyword>
<keyword evidence="2" id="KW-0472">Membrane</keyword>
<feature type="compositionally biased region" description="Low complexity" evidence="1">
    <location>
        <begin position="162"/>
        <end position="174"/>
    </location>
</feature>
<feature type="compositionally biased region" description="Basic and acidic residues" evidence="1">
    <location>
        <begin position="186"/>
        <end position="197"/>
    </location>
</feature>
<feature type="transmembrane region" description="Helical" evidence="2">
    <location>
        <begin position="12"/>
        <end position="30"/>
    </location>
</feature>
<dbReference type="EMBL" id="CAJNNV010026887">
    <property type="protein sequence ID" value="CAE8619211.1"/>
    <property type="molecule type" value="Genomic_DNA"/>
</dbReference>
<dbReference type="AlphaFoldDB" id="A0A813FXJ2"/>
<evidence type="ECO:0000313" key="4">
    <source>
        <dbReference type="Proteomes" id="UP000654075"/>
    </source>
</evidence>